<keyword evidence="5 15" id="KW-0378">Hydrolase</keyword>
<dbReference type="SUPFAM" id="SSF52540">
    <property type="entry name" value="P-loop containing nucleoside triphosphate hydrolases"/>
    <property type="match status" value="2"/>
</dbReference>
<evidence type="ECO:0000256" key="5">
    <source>
        <dbReference type="ARBA" id="ARBA00022801"/>
    </source>
</evidence>
<dbReference type="EC" id="5.6.2.4" evidence="13 15"/>
<dbReference type="RefSeq" id="WP_092569656.1">
    <property type="nucleotide sequence ID" value="NZ_FOEN01000001.1"/>
</dbReference>
<feature type="domain" description="Helicase C-terminal" evidence="17">
    <location>
        <begin position="469"/>
        <end position="621"/>
    </location>
</feature>
<dbReference type="SMART" id="SM00490">
    <property type="entry name" value="HELICc"/>
    <property type="match status" value="1"/>
</dbReference>
<dbReference type="InterPro" id="IPR004609">
    <property type="entry name" value="ATP-dep_DNA_helicase_RecG"/>
</dbReference>
<dbReference type="Pfam" id="PF17191">
    <property type="entry name" value="RecG_wedge"/>
    <property type="match status" value="1"/>
</dbReference>
<dbReference type="CDD" id="cd17992">
    <property type="entry name" value="DEXHc_RecG"/>
    <property type="match status" value="1"/>
</dbReference>
<evidence type="ECO:0000256" key="11">
    <source>
        <dbReference type="ARBA" id="ARBA00023235"/>
    </source>
</evidence>
<dbReference type="InterPro" id="IPR027417">
    <property type="entry name" value="P-loop_NTPase"/>
</dbReference>
<dbReference type="GO" id="GO:0043138">
    <property type="term" value="F:3'-5' DNA helicase activity"/>
    <property type="evidence" value="ECO:0007669"/>
    <property type="project" value="UniProtKB-EC"/>
</dbReference>
<evidence type="ECO:0000256" key="2">
    <source>
        <dbReference type="ARBA" id="ARBA00017846"/>
    </source>
</evidence>
<dbReference type="Pfam" id="PF00270">
    <property type="entry name" value="DEAD"/>
    <property type="match status" value="1"/>
</dbReference>
<evidence type="ECO:0000256" key="9">
    <source>
        <dbReference type="ARBA" id="ARBA00023172"/>
    </source>
</evidence>
<accession>A0A1H8YZB6</accession>
<keyword evidence="9 15" id="KW-0233">DNA recombination</keyword>
<dbReference type="Proteomes" id="UP000198833">
    <property type="component" value="Unassembled WGS sequence"/>
</dbReference>
<keyword evidence="6 15" id="KW-0347">Helicase</keyword>
<evidence type="ECO:0000256" key="12">
    <source>
        <dbReference type="ARBA" id="ARBA00034617"/>
    </source>
</evidence>
<comment type="catalytic activity">
    <reaction evidence="12 15">
        <text>Couples ATP hydrolysis with the unwinding of duplex DNA by translocating in the 3'-5' direction.</text>
        <dbReference type="EC" id="5.6.2.4"/>
    </reaction>
</comment>
<dbReference type="CDD" id="cd04488">
    <property type="entry name" value="RecG_wedge_OBF"/>
    <property type="match status" value="1"/>
</dbReference>
<dbReference type="Pfam" id="PF19833">
    <property type="entry name" value="RecG_dom3_C"/>
    <property type="match status" value="1"/>
</dbReference>
<evidence type="ECO:0000256" key="3">
    <source>
        <dbReference type="ARBA" id="ARBA00022741"/>
    </source>
</evidence>
<dbReference type="Gene3D" id="1.10.150.20">
    <property type="entry name" value="5' to 3' exonuclease, C-terminal subdomain"/>
    <property type="match status" value="1"/>
</dbReference>
<evidence type="ECO:0000256" key="8">
    <source>
        <dbReference type="ARBA" id="ARBA00023125"/>
    </source>
</evidence>
<evidence type="ECO:0000256" key="15">
    <source>
        <dbReference type="RuleBase" id="RU363016"/>
    </source>
</evidence>
<dbReference type="Gene3D" id="2.40.50.140">
    <property type="entry name" value="Nucleic acid-binding proteins"/>
    <property type="match status" value="1"/>
</dbReference>
<keyword evidence="7 15" id="KW-0067">ATP-binding</keyword>
<evidence type="ECO:0000256" key="7">
    <source>
        <dbReference type="ARBA" id="ARBA00022840"/>
    </source>
</evidence>
<comment type="catalytic activity">
    <reaction evidence="14 15">
        <text>ATP + H2O = ADP + phosphate + H(+)</text>
        <dbReference type="Rhea" id="RHEA:13065"/>
        <dbReference type="ChEBI" id="CHEBI:15377"/>
        <dbReference type="ChEBI" id="CHEBI:15378"/>
        <dbReference type="ChEBI" id="CHEBI:30616"/>
        <dbReference type="ChEBI" id="CHEBI:43474"/>
        <dbReference type="ChEBI" id="CHEBI:456216"/>
        <dbReference type="EC" id="5.6.2.4"/>
    </reaction>
</comment>
<evidence type="ECO:0000256" key="13">
    <source>
        <dbReference type="ARBA" id="ARBA00034808"/>
    </source>
</evidence>
<evidence type="ECO:0000259" key="17">
    <source>
        <dbReference type="PROSITE" id="PS51194"/>
    </source>
</evidence>
<evidence type="ECO:0000256" key="14">
    <source>
        <dbReference type="ARBA" id="ARBA00048988"/>
    </source>
</evidence>
<dbReference type="GO" id="GO:0003677">
    <property type="term" value="F:DNA binding"/>
    <property type="evidence" value="ECO:0007669"/>
    <property type="project" value="UniProtKB-KW"/>
</dbReference>
<dbReference type="SMART" id="SM00487">
    <property type="entry name" value="DEXDc"/>
    <property type="match status" value="1"/>
</dbReference>
<keyword evidence="19" id="KW-1185">Reference proteome</keyword>
<dbReference type="PROSITE" id="PS51194">
    <property type="entry name" value="HELICASE_CTER"/>
    <property type="match status" value="1"/>
</dbReference>
<dbReference type="Gene3D" id="3.40.50.300">
    <property type="entry name" value="P-loop containing nucleotide triphosphate hydrolases"/>
    <property type="match status" value="2"/>
</dbReference>
<dbReference type="NCBIfam" id="NF008168">
    <property type="entry name" value="PRK10917.2-2"/>
    <property type="match status" value="1"/>
</dbReference>
<evidence type="ECO:0000256" key="10">
    <source>
        <dbReference type="ARBA" id="ARBA00023204"/>
    </source>
</evidence>
<dbReference type="Pfam" id="PF00271">
    <property type="entry name" value="Helicase_C"/>
    <property type="match status" value="1"/>
</dbReference>
<evidence type="ECO:0000256" key="1">
    <source>
        <dbReference type="ARBA" id="ARBA00007504"/>
    </source>
</evidence>
<dbReference type="EMBL" id="FOEN01000001">
    <property type="protein sequence ID" value="SEP57524.1"/>
    <property type="molecule type" value="Genomic_DNA"/>
</dbReference>
<comment type="similarity">
    <text evidence="1 15">Belongs to the helicase family. RecG subfamily.</text>
</comment>
<keyword evidence="11" id="KW-0413">Isomerase</keyword>
<dbReference type="NCBIfam" id="NF008165">
    <property type="entry name" value="PRK10917.1-3"/>
    <property type="match status" value="1"/>
</dbReference>
<comment type="function">
    <text evidence="15">Plays a critical role in recombination and DNA repair. Helps process Holliday junction intermediates to mature products by catalyzing branch migration. Has replication fork regression activity, unwinds stalled or blocked replication forks to make a HJ that can be resolved. Has a DNA unwinding activity characteristic of a DNA helicase with 3'-5' polarity.</text>
</comment>
<evidence type="ECO:0000256" key="4">
    <source>
        <dbReference type="ARBA" id="ARBA00022763"/>
    </source>
</evidence>
<dbReference type="GO" id="GO:0016887">
    <property type="term" value="F:ATP hydrolysis activity"/>
    <property type="evidence" value="ECO:0007669"/>
    <property type="project" value="RHEA"/>
</dbReference>
<dbReference type="GO" id="GO:0006310">
    <property type="term" value="P:DNA recombination"/>
    <property type="evidence" value="ECO:0007669"/>
    <property type="project" value="UniProtKB-UniRule"/>
</dbReference>
<dbReference type="PANTHER" id="PTHR47964">
    <property type="entry name" value="ATP-DEPENDENT DNA HELICASE HOMOLOG RECG, CHLOROPLASTIC"/>
    <property type="match status" value="1"/>
</dbReference>
<reference evidence="18 19" key="1">
    <citation type="submission" date="2016-10" db="EMBL/GenBank/DDBJ databases">
        <authorList>
            <person name="de Groot N.N."/>
        </authorList>
    </citation>
    <scope>NUCLEOTIDE SEQUENCE [LARGE SCALE GENOMIC DNA]</scope>
    <source>
        <strain evidence="18 19">DSM 15695</strain>
    </source>
</reference>
<evidence type="ECO:0000313" key="19">
    <source>
        <dbReference type="Proteomes" id="UP000198833"/>
    </source>
</evidence>
<dbReference type="InterPro" id="IPR014001">
    <property type="entry name" value="Helicase_ATP-bd"/>
</dbReference>
<dbReference type="OrthoDB" id="9804325at2"/>
<evidence type="ECO:0000256" key="6">
    <source>
        <dbReference type="ARBA" id="ARBA00022806"/>
    </source>
</evidence>
<keyword evidence="8" id="KW-0238">DNA-binding</keyword>
<keyword evidence="10 15" id="KW-0234">DNA repair</keyword>
<dbReference type="InterPro" id="IPR011545">
    <property type="entry name" value="DEAD/DEAH_box_helicase_dom"/>
</dbReference>
<dbReference type="GO" id="GO:0005524">
    <property type="term" value="F:ATP binding"/>
    <property type="evidence" value="ECO:0007669"/>
    <property type="project" value="UniProtKB-KW"/>
</dbReference>
<dbReference type="SUPFAM" id="SSF50249">
    <property type="entry name" value="Nucleic acid-binding proteins"/>
    <property type="match status" value="1"/>
</dbReference>
<dbReference type="NCBIfam" id="TIGR00643">
    <property type="entry name" value="recG"/>
    <property type="match status" value="1"/>
</dbReference>
<name>A0A1H8YZB6_9LACT</name>
<dbReference type="InterPro" id="IPR001650">
    <property type="entry name" value="Helicase_C-like"/>
</dbReference>
<dbReference type="PROSITE" id="PS51192">
    <property type="entry name" value="HELICASE_ATP_BIND_1"/>
    <property type="match status" value="1"/>
</dbReference>
<dbReference type="GO" id="GO:0006281">
    <property type="term" value="P:DNA repair"/>
    <property type="evidence" value="ECO:0007669"/>
    <property type="project" value="UniProtKB-UniRule"/>
</dbReference>
<dbReference type="STRING" id="89093.SAMN04488558_10190"/>
<dbReference type="AlphaFoldDB" id="A0A1H8YZB6"/>
<dbReference type="InterPro" id="IPR033454">
    <property type="entry name" value="RecG_wedge"/>
</dbReference>
<dbReference type="InterPro" id="IPR012340">
    <property type="entry name" value="NA-bd_OB-fold"/>
</dbReference>
<evidence type="ECO:0000313" key="18">
    <source>
        <dbReference type="EMBL" id="SEP57524.1"/>
    </source>
</evidence>
<dbReference type="InterPro" id="IPR045562">
    <property type="entry name" value="RecG_dom3_C"/>
</dbReference>
<keyword evidence="3 15" id="KW-0547">Nucleotide-binding</keyword>
<organism evidence="18 19">
    <name type="scientific">Ignavigranum ruoffiae</name>
    <dbReference type="NCBI Taxonomy" id="89093"/>
    <lineage>
        <taxon>Bacteria</taxon>
        <taxon>Bacillati</taxon>
        <taxon>Bacillota</taxon>
        <taxon>Bacilli</taxon>
        <taxon>Lactobacillales</taxon>
        <taxon>Aerococcaceae</taxon>
        <taxon>Ignavigranum</taxon>
    </lineage>
</organism>
<sequence>MLNQRRNWHDPISQLKGIGPKSSEKLNQLGIFTVKDLLFHFPFRYVNIQQRDLATVLDQEKINLVGTVVSPATVSYFGKRKNRLQFKMALSSQEVIQVVFFNQAYLAKQIHLGQKLAVYGKWQAKRQSLTAIKLISQSMQGQDYQAVYHLKQGISQNQLLRAIQFALNEYWEFIPEILPQSLNHKYQLLPLKEALKNLHFPTDIEHHRQGERKIIYQEFFLFQWRIQQASKDVRQEKGLSLKYDVNYLRQTIDQLAFELTDAQKQALNEICYDLLAPYPMLRLLQGEVGSGKTIVAFLACIAALSSGHQAAIMVPTEILAKQHYEGFISLFEPLARQTAYLVSGLKKTEKERIHQDLASGTIKLVIGTHALIQDQLKFNRLGLVIIDEQHRFGVGQRQALLAKAGSEYQLNILQMTATPIPRSLAMSLYGQMQVSTIDQLPAGRKRIITKVITADHMDKLYQKIRELLSLNQQIYYVLPFIEDSESLTEVESVSSIYQQLKEIFPDTSIGVLHGQMKKEDQESVMQAFSQDQLQILIATTMIEVGINVPNATMMVIHSAERFGLAQLHQLRGRVGRGLLQSYCYLVAKPTTEQAKERLNMMEQSQDGFELSQTDMKIRGMGDLLGRQQSGLPQFHYANLFEDQQILELARQDVIAILSHPQLISAQEYAELQQISQEVSIEI</sequence>
<protein>
    <recommendedName>
        <fullName evidence="2 15">ATP-dependent DNA helicase RecG</fullName>
        <ecNumber evidence="13 15">5.6.2.4</ecNumber>
    </recommendedName>
</protein>
<dbReference type="InterPro" id="IPR047112">
    <property type="entry name" value="RecG/Mfd"/>
</dbReference>
<keyword evidence="4 15" id="KW-0227">DNA damage</keyword>
<gene>
    <name evidence="18" type="ORF">SAMN04488558_10190</name>
</gene>
<feature type="domain" description="Helicase ATP-binding" evidence="16">
    <location>
        <begin position="273"/>
        <end position="437"/>
    </location>
</feature>
<dbReference type="PANTHER" id="PTHR47964:SF1">
    <property type="entry name" value="ATP-DEPENDENT DNA HELICASE HOMOLOG RECG, CHLOROPLASTIC"/>
    <property type="match status" value="1"/>
</dbReference>
<evidence type="ECO:0000259" key="16">
    <source>
        <dbReference type="PROSITE" id="PS51192"/>
    </source>
</evidence>
<proteinExistence type="inferred from homology"/>